<organism evidence="6 7">
    <name type="scientific">SAR86 cluster bacterium</name>
    <dbReference type="NCBI Taxonomy" id="2030880"/>
    <lineage>
        <taxon>Bacteria</taxon>
        <taxon>Pseudomonadati</taxon>
        <taxon>Pseudomonadota</taxon>
        <taxon>Gammaproteobacteria</taxon>
        <taxon>SAR86 cluster</taxon>
    </lineage>
</organism>
<keyword evidence="3" id="KW-0227">DNA damage</keyword>
<dbReference type="Pfam" id="PF00730">
    <property type="entry name" value="HhH-GPD"/>
    <property type="match status" value="1"/>
</dbReference>
<dbReference type="GO" id="GO:0008725">
    <property type="term" value="F:DNA-3-methyladenine glycosylase activity"/>
    <property type="evidence" value="ECO:0007669"/>
    <property type="project" value="TreeGrafter"/>
</dbReference>
<evidence type="ECO:0000256" key="4">
    <source>
        <dbReference type="ARBA" id="ARBA00023204"/>
    </source>
</evidence>
<reference evidence="6 7" key="1">
    <citation type="submission" date="2019-02" db="EMBL/GenBank/DDBJ databases">
        <title>Prokaryotic population dynamics and viral predation in marine succession experiment using metagenomics: the confinement effect.</title>
        <authorList>
            <person name="Haro-Moreno J.M."/>
            <person name="Rodriguez-Valera F."/>
            <person name="Lopez-Perez M."/>
        </authorList>
    </citation>
    <scope>NUCLEOTIDE SEQUENCE [LARGE SCALE GENOMIC DNA]</scope>
    <source>
        <strain evidence="6">MED-G159</strain>
    </source>
</reference>
<evidence type="ECO:0000259" key="5">
    <source>
        <dbReference type="SMART" id="SM00478"/>
    </source>
</evidence>
<evidence type="ECO:0000256" key="2">
    <source>
        <dbReference type="ARBA" id="ARBA00012000"/>
    </source>
</evidence>
<keyword evidence="4" id="KW-0234">DNA repair</keyword>
<name>A0A520MXG6_9GAMM</name>
<dbReference type="InterPro" id="IPR051912">
    <property type="entry name" value="Alkylbase_DNA_Glycosylase/TA"/>
</dbReference>
<sequence>MLKLYDSERNTAKVNKTLYSEGIKHLLKVEPCFEKIISKEEIDFFRRPEGFAGILYLVIEQQVSVQAANSIKNKVKTLMHDVSADRFLELSIKHLRGAGLSGPKISYLQGIAKEEKNGNLNYGEIVDMTDEEARSYLCKFKGIGKWTADCYLMASLDRPDIWPENDIGLQEGVRRLKDLKTRPTVEDMTSIARKWRPFRSVAANIIWADYD</sequence>
<dbReference type="GO" id="GO:0032131">
    <property type="term" value="F:alkylated DNA binding"/>
    <property type="evidence" value="ECO:0007669"/>
    <property type="project" value="TreeGrafter"/>
</dbReference>
<dbReference type="CDD" id="cd00056">
    <property type="entry name" value="ENDO3c"/>
    <property type="match status" value="1"/>
</dbReference>
<dbReference type="AlphaFoldDB" id="A0A520MXG6"/>
<dbReference type="EC" id="3.2.2.21" evidence="2"/>
<dbReference type="PANTHER" id="PTHR43003:SF5">
    <property type="entry name" value="DNA-3-METHYLADENINE GLYCOSYLASE"/>
    <property type="match status" value="1"/>
</dbReference>
<dbReference type="GO" id="GO:0005737">
    <property type="term" value="C:cytoplasm"/>
    <property type="evidence" value="ECO:0007669"/>
    <property type="project" value="TreeGrafter"/>
</dbReference>
<evidence type="ECO:0000256" key="1">
    <source>
        <dbReference type="ARBA" id="ARBA00000086"/>
    </source>
</evidence>
<dbReference type="Gene3D" id="1.10.340.30">
    <property type="entry name" value="Hypothetical protein, domain 2"/>
    <property type="match status" value="1"/>
</dbReference>
<protein>
    <recommendedName>
        <fullName evidence="2">DNA-3-methyladenine glycosylase II</fullName>
        <ecNumber evidence="2">3.2.2.21</ecNumber>
    </recommendedName>
</protein>
<dbReference type="Gene3D" id="1.10.1670.40">
    <property type="match status" value="1"/>
</dbReference>
<comment type="caution">
    <text evidence="6">The sequence shown here is derived from an EMBL/GenBank/DDBJ whole genome shotgun (WGS) entry which is preliminary data.</text>
</comment>
<comment type="catalytic activity">
    <reaction evidence="1">
        <text>Hydrolysis of alkylated DNA, releasing 3-methyladenine, 3-methylguanine, 7-methylguanine and 7-methyladenine.</text>
        <dbReference type="EC" id="3.2.2.21"/>
    </reaction>
</comment>
<dbReference type="InterPro" id="IPR011257">
    <property type="entry name" value="DNA_glycosylase"/>
</dbReference>
<accession>A0A520MXG6</accession>
<dbReference type="GO" id="GO:0006285">
    <property type="term" value="P:base-excision repair, AP site formation"/>
    <property type="evidence" value="ECO:0007669"/>
    <property type="project" value="TreeGrafter"/>
</dbReference>
<evidence type="ECO:0000313" key="7">
    <source>
        <dbReference type="Proteomes" id="UP000315825"/>
    </source>
</evidence>
<dbReference type="EMBL" id="SHBE01000008">
    <property type="protein sequence ID" value="RZO25901.1"/>
    <property type="molecule type" value="Genomic_DNA"/>
</dbReference>
<evidence type="ECO:0000313" key="6">
    <source>
        <dbReference type="EMBL" id="RZO25901.1"/>
    </source>
</evidence>
<proteinExistence type="predicted"/>
<evidence type="ECO:0000256" key="3">
    <source>
        <dbReference type="ARBA" id="ARBA00022763"/>
    </source>
</evidence>
<feature type="domain" description="HhH-GPD" evidence="5">
    <location>
        <begin position="59"/>
        <end position="210"/>
    </location>
</feature>
<dbReference type="SMART" id="SM00478">
    <property type="entry name" value="ENDO3c"/>
    <property type="match status" value="1"/>
</dbReference>
<dbReference type="GO" id="GO:0006307">
    <property type="term" value="P:DNA alkylation repair"/>
    <property type="evidence" value="ECO:0007669"/>
    <property type="project" value="TreeGrafter"/>
</dbReference>
<dbReference type="Proteomes" id="UP000315825">
    <property type="component" value="Unassembled WGS sequence"/>
</dbReference>
<dbReference type="InterPro" id="IPR003265">
    <property type="entry name" value="HhH-GPD_domain"/>
</dbReference>
<dbReference type="PANTHER" id="PTHR43003">
    <property type="entry name" value="DNA-3-METHYLADENINE GLYCOSYLASE"/>
    <property type="match status" value="1"/>
</dbReference>
<dbReference type="SUPFAM" id="SSF48150">
    <property type="entry name" value="DNA-glycosylase"/>
    <property type="match status" value="1"/>
</dbReference>
<dbReference type="GO" id="GO:0043916">
    <property type="term" value="F:DNA-7-methylguanine glycosylase activity"/>
    <property type="evidence" value="ECO:0007669"/>
    <property type="project" value="TreeGrafter"/>
</dbReference>
<dbReference type="GO" id="GO:0032993">
    <property type="term" value="C:protein-DNA complex"/>
    <property type="evidence" value="ECO:0007669"/>
    <property type="project" value="TreeGrafter"/>
</dbReference>
<gene>
    <name evidence="6" type="ORF">EVA92_04090</name>
</gene>